<keyword evidence="3" id="KW-1185">Reference proteome</keyword>
<proteinExistence type="predicted"/>
<feature type="compositionally biased region" description="Basic and acidic residues" evidence="1">
    <location>
        <begin position="104"/>
        <end position="123"/>
    </location>
</feature>
<organism evidence="2 3">
    <name type="scientific">Arachis hypogaea</name>
    <name type="common">Peanut</name>
    <dbReference type="NCBI Taxonomy" id="3818"/>
    <lineage>
        <taxon>Eukaryota</taxon>
        <taxon>Viridiplantae</taxon>
        <taxon>Streptophyta</taxon>
        <taxon>Embryophyta</taxon>
        <taxon>Tracheophyta</taxon>
        <taxon>Spermatophyta</taxon>
        <taxon>Magnoliopsida</taxon>
        <taxon>eudicotyledons</taxon>
        <taxon>Gunneridae</taxon>
        <taxon>Pentapetalae</taxon>
        <taxon>rosids</taxon>
        <taxon>fabids</taxon>
        <taxon>Fabales</taxon>
        <taxon>Fabaceae</taxon>
        <taxon>Papilionoideae</taxon>
        <taxon>50 kb inversion clade</taxon>
        <taxon>dalbergioids sensu lato</taxon>
        <taxon>Dalbergieae</taxon>
        <taxon>Pterocarpus clade</taxon>
        <taxon>Arachis</taxon>
    </lineage>
</organism>
<reference evidence="2 3" key="1">
    <citation type="submission" date="2019-01" db="EMBL/GenBank/DDBJ databases">
        <title>Sequencing of cultivated peanut Arachis hypogaea provides insights into genome evolution and oil improvement.</title>
        <authorList>
            <person name="Chen X."/>
        </authorList>
    </citation>
    <scope>NUCLEOTIDE SEQUENCE [LARGE SCALE GENOMIC DNA]</scope>
    <source>
        <strain evidence="3">cv. Fuhuasheng</strain>
        <tissue evidence="2">Leaves</tissue>
    </source>
</reference>
<comment type="caution">
    <text evidence="2">The sequence shown here is derived from an EMBL/GenBank/DDBJ whole genome shotgun (WGS) entry which is preliminary data.</text>
</comment>
<evidence type="ECO:0000313" key="3">
    <source>
        <dbReference type="Proteomes" id="UP000289738"/>
    </source>
</evidence>
<evidence type="ECO:0000256" key="1">
    <source>
        <dbReference type="SAM" id="MobiDB-lite"/>
    </source>
</evidence>
<accession>A0A445B8T0</accession>
<evidence type="ECO:0000313" key="2">
    <source>
        <dbReference type="EMBL" id="RYR35080.1"/>
    </source>
</evidence>
<name>A0A445B8T0_ARAHY</name>
<dbReference type="EMBL" id="SDMP01000010">
    <property type="protein sequence ID" value="RYR35080.1"/>
    <property type="molecule type" value="Genomic_DNA"/>
</dbReference>
<dbReference type="AlphaFoldDB" id="A0A445B8T0"/>
<sequence>MYRFIAKPQCFHSPKSIPFQLSHTHKLKKFSGFHLFSMASKPKKLAANNSGLTATPDTATKGYFMQQTMKLEEVKVVPLTFDRDTTATGETTVIGDTAVSYSKPRIEKPGRTKKGEGGRRATREGLGSRQLKGGSRGGADSTDGGDTAAEPLQGEPRV</sequence>
<gene>
    <name evidence="2" type="ORF">Ahy_A10g050206</name>
</gene>
<feature type="compositionally biased region" description="Low complexity" evidence="1">
    <location>
        <begin position="138"/>
        <end position="149"/>
    </location>
</feature>
<feature type="region of interest" description="Disordered" evidence="1">
    <location>
        <begin position="96"/>
        <end position="158"/>
    </location>
</feature>
<dbReference type="Proteomes" id="UP000289738">
    <property type="component" value="Chromosome A10"/>
</dbReference>
<protein>
    <submittedName>
        <fullName evidence="2">Uncharacterized protein</fullName>
    </submittedName>
</protein>